<organism evidence="1 2">
    <name type="scientific">Candidatus Sulfuritelmatomonas gaucii</name>
    <dbReference type="NCBI Taxonomy" id="2043161"/>
    <lineage>
        <taxon>Bacteria</taxon>
        <taxon>Pseudomonadati</taxon>
        <taxon>Acidobacteriota</taxon>
        <taxon>Terriglobia</taxon>
        <taxon>Terriglobales</taxon>
        <taxon>Acidobacteriaceae</taxon>
        <taxon>Candidatus Sulfuritelmatomonas</taxon>
    </lineage>
</organism>
<proteinExistence type="predicted"/>
<name>A0A2N9L359_9BACT</name>
<accession>A0A2N9L359</accession>
<dbReference type="Proteomes" id="UP000239735">
    <property type="component" value="Unassembled WGS sequence"/>
</dbReference>
<evidence type="ECO:0000313" key="1">
    <source>
        <dbReference type="EMBL" id="SPE17573.1"/>
    </source>
</evidence>
<sequence length="41" mass="4545">MVEHRLAKARVASSSLVSRSIPQCAFAIDSGRMRDGTIRDR</sequence>
<protein>
    <submittedName>
        <fullName evidence="1">Uncharacterized protein</fullName>
    </submittedName>
</protein>
<reference evidence="2" key="1">
    <citation type="submission" date="2018-02" db="EMBL/GenBank/DDBJ databases">
        <authorList>
            <person name="Hausmann B."/>
        </authorList>
    </citation>
    <scope>NUCLEOTIDE SEQUENCE [LARGE SCALE GENOMIC DNA]</scope>
    <source>
        <strain evidence="2">Peat soil MAG SbA5</strain>
    </source>
</reference>
<dbReference type="AlphaFoldDB" id="A0A2N9L359"/>
<evidence type="ECO:0000313" key="2">
    <source>
        <dbReference type="Proteomes" id="UP000239735"/>
    </source>
</evidence>
<gene>
    <name evidence="1" type="ORF">SBA5_1040008</name>
</gene>
<dbReference type="EMBL" id="OKRB01000007">
    <property type="protein sequence ID" value="SPE17573.1"/>
    <property type="molecule type" value="Genomic_DNA"/>
</dbReference>